<evidence type="ECO:0000256" key="1">
    <source>
        <dbReference type="SAM" id="MobiDB-lite"/>
    </source>
</evidence>
<proteinExistence type="predicted"/>
<reference evidence="2" key="1">
    <citation type="submission" date="2016-12" db="EMBL/GenBank/DDBJ databases">
        <title>Whole genome sequencing of Sphingomonas koreensis.</title>
        <authorList>
            <person name="Conlan S."/>
            <person name="Thomas P.J."/>
            <person name="Mullikin J."/>
            <person name="Palmore T.N."/>
            <person name="Frank K.M."/>
            <person name="Segre J.A."/>
        </authorList>
    </citation>
    <scope>NUCLEOTIDE SEQUENCE</scope>
    <source>
        <strain evidence="2">ABOJV</strain>
    </source>
</reference>
<dbReference type="Proteomes" id="UP000286681">
    <property type="component" value="Unassembled WGS sequence"/>
</dbReference>
<evidence type="ECO:0000313" key="4">
    <source>
        <dbReference type="Proteomes" id="UP000185161"/>
    </source>
</evidence>
<dbReference type="AlphaFoldDB" id="A0A1L6JBL3"/>
<dbReference type="EMBL" id="QQWO01000026">
    <property type="protein sequence ID" value="RSU99141.1"/>
    <property type="molecule type" value="Genomic_DNA"/>
</dbReference>
<dbReference type="EMBL" id="CP018820">
    <property type="protein sequence ID" value="APR53331.1"/>
    <property type="molecule type" value="Genomic_DNA"/>
</dbReference>
<dbReference type="RefSeq" id="WP_075151969.1">
    <property type="nucleotide sequence ID" value="NZ_CP018820.1"/>
</dbReference>
<accession>A0A1L6JBL3</accession>
<gene>
    <name evidence="2" type="ORF">BRX40_13650</name>
    <name evidence="3" type="ORF">CA257_21050</name>
</gene>
<dbReference type="KEGG" id="skr:BRX40_13650"/>
<feature type="region of interest" description="Disordered" evidence="1">
    <location>
        <begin position="90"/>
        <end position="114"/>
    </location>
</feature>
<organism evidence="2 4">
    <name type="scientific">Sphingomonas koreensis</name>
    <dbReference type="NCBI Taxonomy" id="93064"/>
    <lineage>
        <taxon>Bacteria</taxon>
        <taxon>Pseudomonadati</taxon>
        <taxon>Pseudomonadota</taxon>
        <taxon>Alphaproteobacteria</taxon>
        <taxon>Sphingomonadales</taxon>
        <taxon>Sphingomonadaceae</taxon>
        <taxon>Sphingomonas</taxon>
    </lineage>
</organism>
<evidence type="ECO:0000313" key="2">
    <source>
        <dbReference type="EMBL" id="APR53331.1"/>
    </source>
</evidence>
<dbReference type="GeneID" id="44133609"/>
<name>A0A1L6JBL3_9SPHN</name>
<evidence type="ECO:0000313" key="5">
    <source>
        <dbReference type="Proteomes" id="UP000286681"/>
    </source>
</evidence>
<protein>
    <submittedName>
        <fullName evidence="2">Uncharacterized protein</fullName>
    </submittedName>
</protein>
<keyword evidence="4" id="KW-1185">Reference proteome</keyword>
<dbReference type="Proteomes" id="UP000185161">
    <property type="component" value="Chromosome"/>
</dbReference>
<reference evidence="4" key="2">
    <citation type="submission" date="2016-12" db="EMBL/GenBank/DDBJ databases">
        <title>Whole genome sequencing of Sphingomonas sp. ABOJV.</title>
        <authorList>
            <person name="Conlan S."/>
            <person name="Thomas P.J."/>
            <person name="Mullikin J."/>
            <person name="Palmore T.N."/>
            <person name="Frank K.M."/>
            <person name="Segre J.A."/>
        </authorList>
    </citation>
    <scope>NUCLEOTIDE SEQUENCE [LARGE SCALE GENOMIC DNA]</scope>
    <source>
        <strain evidence="4">ABOJV</strain>
    </source>
</reference>
<reference evidence="3 5" key="3">
    <citation type="submission" date="2018-07" db="EMBL/GenBank/DDBJ databases">
        <title>Genomic and Epidemiologic Investigation of an Indolent Hospital Outbreak.</title>
        <authorList>
            <person name="Johnson R.C."/>
            <person name="Deming C."/>
            <person name="Conlan S."/>
            <person name="Zellmer C.J."/>
            <person name="Michelin A.V."/>
            <person name="Lee-Lin S."/>
            <person name="Thomas P.J."/>
            <person name="Park M."/>
            <person name="Weingarten R.A."/>
            <person name="Less J."/>
            <person name="Dekker J.P."/>
            <person name="Frank K.M."/>
            <person name="Musser K.A."/>
            <person name="Mcquiston J.R."/>
            <person name="Henderson D.K."/>
            <person name="Lau A.F."/>
            <person name="Palmore T.N."/>
            <person name="Segre J.A."/>
        </authorList>
    </citation>
    <scope>NUCLEOTIDE SEQUENCE [LARGE SCALE GENOMIC DNA]</scope>
    <source>
        <strain evidence="3 5">SK-NIH.Env10_0317</strain>
    </source>
</reference>
<evidence type="ECO:0000313" key="3">
    <source>
        <dbReference type="EMBL" id="RSU99141.1"/>
    </source>
</evidence>
<sequence>MITLPDNPTGAQLADAVRRRAHALNQPLIRFAAELATHPASWLAKVEIVERPRPVTVARIRALLAGDPVPPPPPRDRLFTLAERSAVHAEDAIDRSLPPPAALTPAELNKDDPRPLAWSREPCFRCQIRGDIGCAHQRPFQANAA</sequence>
<dbReference type="STRING" id="93064.BRX40_13650"/>